<dbReference type="Pfam" id="PF01314">
    <property type="entry name" value="AFOR_C"/>
    <property type="match status" value="1"/>
</dbReference>
<protein>
    <recommendedName>
        <fullName evidence="1">Aldehyde ferredoxin oxidoreductase C-terminal domain-containing protein</fullName>
    </recommendedName>
</protein>
<organism evidence="2 3">
    <name type="scientific">Candidatus Desulfatibia profunda</name>
    <dbReference type="NCBI Taxonomy" id="2841695"/>
    <lineage>
        <taxon>Bacteria</taxon>
        <taxon>Pseudomonadati</taxon>
        <taxon>Thermodesulfobacteriota</taxon>
        <taxon>Desulfobacteria</taxon>
        <taxon>Desulfobacterales</taxon>
        <taxon>Desulfobacterales incertae sedis</taxon>
        <taxon>Candidatus Desulfatibia</taxon>
    </lineage>
</organism>
<dbReference type="InterPro" id="IPR051919">
    <property type="entry name" value="W-dependent_AOR"/>
</dbReference>
<dbReference type="InterPro" id="IPR001203">
    <property type="entry name" value="OxRdtase_Ald_Fedxn_C"/>
</dbReference>
<dbReference type="InterPro" id="IPR013985">
    <property type="entry name" value="Ald_Fedxn_OxRdtase_dom3"/>
</dbReference>
<feature type="domain" description="Aldehyde ferredoxin oxidoreductase C-terminal" evidence="1">
    <location>
        <begin position="12"/>
        <end position="116"/>
    </location>
</feature>
<comment type="caution">
    <text evidence="2">The sequence shown here is derived from an EMBL/GenBank/DDBJ whole genome shotgun (WGS) entry which is preliminary data.</text>
</comment>
<gene>
    <name evidence="2" type="ORF">H8E23_04505</name>
</gene>
<evidence type="ECO:0000313" key="3">
    <source>
        <dbReference type="Proteomes" id="UP000603434"/>
    </source>
</evidence>
<evidence type="ECO:0000259" key="1">
    <source>
        <dbReference type="Pfam" id="PF01314"/>
    </source>
</evidence>
<dbReference type="PANTHER" id="PTHR30038">
    <property type="entry name" value="ALDEHYDE FERREDOXIN OXIDOREDUCTASE"/>
    <property type="match status" value="1"/>
</dbReference>
<dbReference type="InterPro" id="IPR036021">
    <property type="entry name" value="Tungsten_al_ferr_oxy-like_C"/>
</dbReference>
<evidence type="ECO:0000313" key="2">
    <source>
        <dbReference type="EMBL" id="MBC8360640.1"/>
    </source>
</evidence>
<sequence>MKASPTFKSSITCWKLWEDRLTIFDALILCRFYRDLYQWEELAVMIQAATGMDLDRENMRAVAAVITDNTRRFNLREGLTPEDDRLPGRFFREALPETGKIITEKQMQQLINDYYGVALLR</sequence>
<dbReference type="SUPFAM" id="SSF48310">
    <property type="entry name" value="Aldehyde ferredoxin oxidoreductase, C-terminal domains"/>
    <property type="match status" value="1"/>
</dbReference>
<accession>A0A8J6NR40</accession>
<dbReference type="GO" id="GO:0009055">
    <property type="term" value="F:electron transfer activity"/>
    <property type="evidence" value="ECO:0007669"/>
    <property type="project" value="InterPro"/>
</dbReference>
<dbReference type="EMBL" id="JACNJH010000099">
    <property type="protein sequence ID" value="MBC8360640.1"/>
    <property type="molecule type" value="Genomic_DNA"/>
</dbReference>
<dbReference type="GO" id="GO:0016625">
    <property type="term" value="F:oxidoreductase activity, acting on the aldehyde or oxo group of donors, iron-sulfur protein as acceptor"/>
    <property type="evidence" value="ECO:0007669"/>
    <property type="project" value="InterPro"/>
</dbReference>
<dbReference type="PANTHER" id="PTHR30038:SF9">
    <property type="entry name" value="ALDEHYDE FERREDOXIN OXIDOREDUCTASE"/>
    <property type="match status" value="1"/>
</dbReference>
<dbReference type="Gene3D" id="1.10.599.10">
    <property type="entry name" value="Aldehyde Ferredoxin Oxidoreductase Protein, subunit A, domain 3"/>
    <property type="match status" value="1"/>
</dbReference>
<reference evidence="2 3" key="1">
    <citation type="submission" date="2020-08" db="EMBL/GenBank/DDBJ databases">
        <title>Bridging the membrane lipid divide: bacteria of the FCB group superphylum have the potential to synthesize archaeal ether lipids.</title>
        <authorList>
            <person name="Villanueva L."/>
            <person name="Von Meijenfeldt F.A.B."/>
            <person name="Westbye A.B."/>
            <person name="Yadav S."/>
            <person name="Hopmans E.C."/>
            <person name="Dutilh B.E."/>
            <person name="Sinninghe Damste J.S."/>
        </authorList>
    </citation>
    <scope>NUCLEOTIDE SEQUENCE [LARGE SCALE GENOMIC DNA]</scope>
    <source>
        <strain evidence="2">NIOZ-UU30</strain>
    </source>
</reference>
<proteinExistence type="predicted"/>
<name>A0A8J6NR40_9BACT</name>
<dbReference type="Proteomes" id="UP000603434">
    <property type="component" value="Unassembled WGS sequence"/>
</dbReference>
<dbReference type="GO" id="GO:0051536">
    <property type="term" value="F:iron-sulfur cluster binding"/>
    <property type="evidence" value="ECO:0007669"/>
    <property type="project" value="InterPro"/>
</dbReference>
<dbReference type="AlphaFoldDB" id="A0A8J6NR40"/>